<organism evidence="3 4">
    <name type="scientific">Tieghemostelium lacteum</name>
    <name type="common">Slime mold</name>
    <name type="synonym">Dictyostelium lacteum</name>
    <dbReference type="NCBI Taxonomy" id="361077"/>
    <lineage>
        <taxon>Eukaryota</taxon>
        <taxon>Amoebozoa</taxon>
        <taxon>Evosea</taxon>
        <taxon>Eumycetozoa</taxon>
        <taxon>Dictyostelia</taxon>
        <taxon>Dictyosteliales</taxon>
        <taxon>Raperosteliaceae</taxon>
        <taxon>Tieghemostelium</taxon>
    </lineage>
</organism>
<feature type="transmembrane region" description="Helical" evidence="2">
    <location>
        <begin position="191"/>
        <end position="215"/>
    </location>
</feature>
<feature type="transmembrane region" description="Helical" evidence="2">
    <location>
        <begin position="126"/>
        <end position="145"/>
    </location>
</feature>
<dbReference type="Pfam" id="PF10269">
    <property type="entry name" value="Tmemb_185A"/>
    <property type="match status" value="1"/>
</dbReference>
<evidence type="ECO:0000256" key="1">
    <source>
        <dbReference type="SAM" id="MobiDB-lite"/>
    </source>
</evidence>
<dbReference type="PANTHER" id="PTHR13568:SF10">
    <property type="entry name" value="TRANSMEMBRANE PROTEIN 185-LIKE"/>
    <property type="match status" value="1"/>
</dbReference>
<dbReference type="InParanoid" id="A0A151Z3A8"/>
<keyword evidence="2" id="KW-0472">Membrane</keyword>
<reference evidence="3 4" key="1">
    <citation type="submission" date="2015-12" db="EMBL/GenBank/DDBJ databases">
        <title>Dictyostelia acquired genes for synthesis and detection of signals that induce cell-type specialization by lateral gene transfer from prokaryotes.</title>
        <authorList>
            <person name="Gloeckner G."/>
            <person name="Schaap P."/>
        </authorList>
    </citation>
    <scope>NUCLEOTIDE SEQUENCE [LARGE SCALE GENOMIC DNA]</scope>
    <source>
        <strain evidence="3 4">TK</strain>
    </source>
</reference>
<evidence type="ECO:0000256" key="2">
    <source>
        <dbReference type="SAM" id="Phobius"/>
    </source>
</evidence>
<dbReference type="AlphaFoldDB" id="A0A151Z3A8"/>
<sequence length="404" mass="45754">MTDIENIEIDNLDNPTSRNQSHTELPNILQESNNSNQNDNVNNNSSSSNPPSRKSSISSSNQYSRNKEINSIKKQKLNGTLSSTESGPDDTYKFWQGIGVIFQLSGLLAVVFTVFLGLYLDSKINWSFWLIFSPVYFILGIAFLSTSSKTLSKIVPWVIRIIWRIWIIGLTLFVVFIIVHIEYGKLSNEVLLIPLFITFGATLLMGIYSFFYGMFFNQTRPARKRKYIMSGLPMFFTGATLVPTIILIAFKYSSGEGPTEAEQHFHPSWSICFIPLFIGDGFSGCFAFFLMLFSFNSRENATFSFTQLLSILFIIMCSVVFKILYALKLDNTNSTISYLCIFIPVLVGELFLILCGINLFVRPARTNVNNEDEVLIIESDSESETRSLLNHSSSSKKSHKRENI</sequence>
<keyword evidence="4" id="KW-1185">Reference proteome</keyword>
<comment type="caution">
    <text evidence="3">The sequence shown here is derived from an EMBL/GenBank/DDBJ whole genome shotgun (WGS) entry which is preliminary data.</text>
</comment>
<dbReference type="EMBL" id="LODT01000051">
    <property type="protein sequence ID" value="KYQ88440.1"/>
    <property type="molecule type" value="Genomic_DNA"/>
</dbReference>
<feature type="compositionally biased region" description="Low complexity" evidence="1">
    <location>
        <begin position="32"/>
        <end position="64"/>
    </location>
</feature>
<feature type="region of interest" description="Disordered" evidence="1">
    <location>
        <begin position="1"/>
        <end position="66"/>
    </location>
</feature>
<proteinExistence type="predicted"/>
<protein>
    <submittedName>
        <fullName evidence="3">Putative transmembrane protein</fullName>
    </submittedName>
</protein>
<keyword evidence="2 3" id="KW-0812">Transmembrane</keyword>
<name>A0A151Z3A8_TIELA</name>
<dbReference type="PANTHER" id="PTHR13568">
    <property type="entry name" value="FAM11A, B PROTEIN"/>
    <property type="match status" value="1"/>
</dbReference>
<feature type="transmembrane region" description="Helical" evidence="2">
    <location>
        <begin position="305"/>
        <end position="324"/>
    </location>
</feature>
<feature type="transmembrane region" description="Helical" evidence="2">
    <location>
        <begin position="100"/>
        <end position="120"/>
    </location>
</feature>
<feature type="transmembrane region" description="Helical" evidence="2">
    <location>
        <begin position="268"/>
        <end position="293"/>
    </location>
</feature>
<dbReference type="OrthoDB" id="72976at2759"/>
<keyword evidence="2" id="KW-1133">Transmembrane helix</keyword>
<evidence type="ECO:0000313" key="4">
    <source>
        <dbReference type="Proteomes" id="UP000076078"/>
    </source>
</evidence>
<feature type="transmembrane region" description="Helical" evidence="2">
    <location>
        <begin position="157"/>
        <end position="179"/>
    </location>
</feature>
<feature type="compositionally biased region" description="Polar residues" evidence="1">
    <location>
        <begin position="13"/>
        <end position="24"/>
    </location>
</feature>
<dbReference type="OMA" id="SHKRENI"/>
<gene>
    <name evidence="3" type="ORF">DLAC_11145</name>
</gene>
<dbReference type="Proteomes" id="UP000076078">
    <property type="component" value="Unassembled WGS sequence"/>
</dbReference>
<accession>A0A151Z3A8</accession>
<feature type="transmembrane region" description="Helical" evidence="2">
    <location>
        <begin position="336"/>
        <end position="361"/>
    </location>
</feature>
<dbReference type="InterPro" id="IPR019396">
    <property type="entry name" value="TM_Fragile-X-F-assoc"/>
</dbReference>
<evidence type="ECO:0000313" key="3">
    <source>
        <dbReference type="EMBL" id="KYQ88440.1"/>
    </source>
</evidence>
<feature type="compositionally biased region" description="Acidic residues" evidence="1">
    <location>
        <begin position="1"/>
        <end position="11"/>
    </location>
</feature>
<feature type="transmembrane region" description="Helical" evidence="2">
    <location>
        <begin position="227"/>
        <end position="248"/>
    </location>
</feature>